<dbReference type="InterPro" id="IPR046947">
    <property type="entry name" value="LytR-like"/>
</dbReference>
<evidence type="ECO:0000313" key="3">
    <source>
        <dbReference type="EMBL" id="QGY47363.1"/>
    </source>
</evidence>
<feature type="transmembrane region" description="Helical" evidence="1">
    <location>
        <begin position="50"/>
        <end position="70"/>
    </location>
</feature>
<sequence>MKLQTLLNKEFTLLDKKYDRYFLIVTILIFSILFLNIFEPFNINRWYSDSRIISFLRLSSYGVVVALVYLFTQFPLRKIFRQNTFQIKSFILWFVIEIVIISLVYIFLYGNPLGNFINDFIFSLKYTVLGICLPYSFSILIIYYQKHRTEIKTLQQKISRPSNSQLLGFKDERNKVKFSVRQSDVLYIESTDNYVSVYYSAENKVQRKLLRNTLKNLENMFEDSTIVRCHRSFMINREKIEMIQNEGKKLSVKLAHIEKIIPVSGKFIPHFSEYLPEK</sequence>
<keyword evidence="1" id="KW-1133">Transmembrane helix</keyword>
<dbReference type="GO" id="GO:0000156">
    <property type="term" value="F:phosphorelay response regulator activity"/>
    <property type="evidence" value="ECO:0007669"/>
    <property type="project" value="InterPro"/>
</dbReference>
<protein>
    <recommendedName>
        <fullName evidence="2">HTH LytTR-type domain-containing protein</fullName>
    </recommendedName>
</protein>
<feature type="transmembrane region" description="Helical" evidence="1">
    <location>
        <begin position="120"/>
        <end position="144"/>
    </location>
</feature>
<gene>
    <name evidence="3" type="ORF">GM418_27955</name>
</gene>
<dbReference type="KEGG" id="mcos:GM418_27955"/>
<dbReference type="RefSeq" id="WP_158871160.1">
    <property type="nucleotide sequence ID" value="NZ_CP046401.1"/>
</dbReference>
<dbReference type="PROSITE" id="PS50930">
    <property type="entry name" value="HTH_LYTTR"/>
    <property type="match status" value="1"/>
</dbReference>
<proteinExistence type="predicted"/>
<dbReference type="PANTHER" id="PTHR37299:SF1">
    <property type="entry name" value="STAGE 0 SPORULATION PROTEIN A HOMOLOG"/>
    <property type="match status" value="1"/>
</dbReference>
<dbReference type="SMART" id="SM00850">
    <property type="entry name" value="LytTR"/>
    <property type="match status" value="1"/>
</dbReference>
<feature type="domain" description="HTH LytTR-type" evidence="2">
    <location>
        <begin position="178"/>
        <end position="277"/>
    </location>
</feature>
<evidence type="ECO:0000256" key="1">
    <source>
        <dbReference type="SAM" id="Phobius"/>
    </source>
</evidence>
<dbReference type="GO" id="GO:0003677">
    <property type="term" value="F:DNA binding"/>
    <property type="evidence" value="ECO:0007669"/>
    <property type="project" value="InterPro"/>
</dbReference>
<evidence type="ECO:0000313" key="4">
    <source>
        <dbReference type="Proteomes" id="UP000428260"/>
    </source>
</evidence>
<dbReference type="PANTHER" id="PTHR37299">
    <property type="entry name" value="TRANSCRIPTIONAL REGULATOR-RELATED"/>
    <property type="match status" value="1"/>
</dbReference>
<dbReference type="AlphaFoldDB" id="A0A6I6K6R7"/>
<dbReference type="EMBL" id="CP046401">
    <property type="protein sequence ID" value="QGY47363.1"/>
    <property type="molecule type" value="Genomic_DNA"/>
</dbReference>
<reference evidence="3 4" key="1">
    <citation type="submission" date="2019-11" db="EMBL/GenBank/DDBJ databases">
        <authorList>
            <person name="Zheng R.K."/>
            <person name="Sun C.M."/>
        </authorList>
    </citation>
    <scope>NUCLEOTIDE SEQUENCE [LARGE SCALE GENOMIC DNA]</scope>
    <source>
        <strain evidence="3 4">WC007</strain>
    </source>
</reference>
<accession>A0A6I6K6R7</accession>
<organism evidence="3 4">
    <name type="scientific">Maribellus comscasis</name>
    <dbReference type="NCBI Taxonomy" id="2681766"/>
    <lineage>
        <taxon>Bacteria</taxon>
        <taxon>Pseudomonadati</taxon>
        <taxon>Bacteroidota</taxon>
        <taxon>Bacteroidia</taxon>
        <taxon>Marinilabiliales</taxon>
        <taxon>Prolixibacteraceae</taxon>
        <taxon>Maribellus</taxon>
    </lineage>
</organism>
<feature type="transmembrane region" description="Helical" evidence="1">
    <location>
        <begin position="21"/>
        <end position="38"/>
    </location>
</feature>
<dbReference type="InterPro" id="IPR007492">
    <property type="entry name" value="LytTR_DNA-bd_dom"/>
</dbReference>
<evidence type="ECO:0000259" key="2">
    <source>
        <dbReference type="PROSITE" id="PS50930"/>
    </source>
</evidence>
<keyword evidence="1" id="KW-0472">Membrane</keyword>
<dbReference type="Gene3D" id="2.40.50.1020">
    <property type="entry name" value="LytTr DNA-binding domain"/>
    <property type="match status" value="1"/>
</dbReference>
<feature type="transmembrane region" description="Helical" evidence="1">
    <location>
        <begin position="90"/>
        <end position="108"/>
    </location>
</feature>
<name>A0A6I6K6R7_9BACT</name>
<dbReference type="Pfam" id="PF04397">
    <property type="entry name" value="LytTR"/>
    <property type="match status" value="1"/>
</dbReference>
<keyword evidence="4" id="KW-1185">Reference proteome</keyword>
<dbReference type="Proteomes" id="UP000428260">
    <property type="component" value="Chromosome"/>
</dbReference>
<keyword evidence="1" id="KW-0812">Transmembrane</keyword>